<evidence type="ECO:0000256" key="1">
    <source>
        <dbReference type="SAM" id="MobiDB-lite"/>
    </source>
</evidence>
<evidence type="ECO:0000313" key="2">
    <source>
        <dbReference type="EMBL" id="KRX88934.1"/>
    </source>
</evidence>
<organism evidence="2 3">
    <name type="scientific">Trichinella pseudospiralis</name>
    <name type="common">Parasitic roundworm</name>
    <dbReference type="NCBI Taxonomy" id="6337"/>
    <lineage>
        <taxon>Eukaryota</taxon>
        <taxon>Metazoa</taxon>
        <taxon>Ecdysozoa</taxon>
        <taxon>Nematoda</taxon>
        <taxon>Enoplea</taxon>
        <taxon>Dorylaimia</taxon>
        <taxon>Trichinellida</taxon>
        <taxon>Trichinellidae</taxon>
        <taxon>Trichinella</taxon>
    </lineage>
</organism>
<proteinExistence type="predicted"/>
<gene>
    <name evidence="2" type="ORF">T4E_812</name>
</gene>
<accession>A0A0V0XLX6</accession>
<dbReference type="AlphaFoldDB" id="A0A0V0XLX6"/>
<dbReference type="Proteomes" id="UP000054815">
    <property type="component" value="Unassembled WGS sequence"/>
</dbReference>
<sequence length="407" mass="44438">MEMSHVRLDLLFAFGSCVGRQLVGVGLAEKGGGLLLLASRRAVGRCRAVVGRLDQWGQVQYLEKLFNSGGHFRRHLTERALLEHSLAEDGVVLRVGLGALESRGQALVGRSAAHAQHLDAEGLQVADHVVGEDHATSLEHGRLEGLVGAPGDGRLTVEADVAFTLFPAFAVERQLDESEEQSRRKGPLVGQDGLQRTSVDEVAVGGLEGAVDVGGDVGDEEDRLDHVALFELVAGRLEHDVQRATDQTGEPTRPDLLLQTVERHQHRRFAENQTARIGVVDNFSYQGGTATTAVEEERHPVIALSRVADLFGNFVKRLQRHPDQTQSFVADRVPLERGPVGGEPFHRVWHFEEQRPVGVDVDENDVVPQHGVGMLEAVVRGDELTGPYFVCRYGAAVEVYFAYMGRG</sequence>
<name>A0A0V0XLX6_TRIPS</name>
<dbReference type="EMBL" id="JYDU01000215">
    <property type="protein sequence ID" value="KRX88934.1"/>
    <property type="molecule type" value="Genomic_DNA"/>
</dbReference>
<reference evidence="2 3" key="1">
    <citation type="submission" date="2015-01" db="EMBL/GenBank/DDBJ databases">
        <title>Evolution of Trichinella species and genotypes.</title>
        <authorList>
            <person name="Korhonen P.K."/>
            <person name="Edoardo P."/>
            <person name="Giuseppe L.R."/>
            <person name="Gasser R.B."/>
        </authorList>
    </citation>
    <scope>NUCLEOTIDE SEQUENCE [LARGE SCALE GENOMIC DNA]</scope>
    <source>
        <strain evidence="2">ISS141</strain>
    </source>
</reference>
<comment type="caution">
    <text evidence="2">The sequence shown here is derived from an EMBL/GenBank/DDBJ whole genome shotgun (WGS) entry which is preliminary data.</text>
</comment>
<protein>
    <submittedName>
        <fullName evidence="2">Uncharacterized protein</fullName>
    </submittedName>
</protein>
<feature type="region of interest" description="Disordered" evidence="1">
    <location>
        <begin position="176"/>
        <end position="195"/>
    </location>
</feature>
<evidence type="ECO:0000313" key="3">
    <source>
        <dbReference type="Proteomes" id="UP000054815"/>
    </source>
</evidence>